<comment type="caution">
    <text evidence="2">The sequence shown here is derived from an EMBL/GenBank/DDBJ whole genome shotgun (WGS) entry which is preliminary data.</text>
</comment>
<dbReference type="Proteomes" id="UP001165083">
    <property type="component" value="Unassembled WGS sequence"/>
</dbReference>
<dbReference type="OrthoDB" id="106086at2759"/>
<dbReference type="EMBL" id="BSXW01000313">
    <property type="protein sequence ID" value="GMF18331.1"/>
    <property type="molecule type" value="Genomic_DNA"/>
</dbReference>
<accession>A0A9W6WUU1</accession>
<protein>
    <submittedName>
        <fullName evidence="2">Unnamed protein product</fullName>
    </submittedName>
</protein>
<keyword evidence="1" id="KW-0175">Coiled coil</keyword>
<feature type="coiled-coil region" evidence="1">
    <location>
        <begin position="47"/>
        <end position="102"/>
    </location>
</feature>
<evidence type="ECO:0000313" key="3">
    <source>
        <dbReference type="Proteomes" id="UP001165083"/>
    </source>
</evidence>
<reference evidence="2" key="1">
    <citation type="submission" date="2023-04" db="EMBL/GenBank/DDBJ databases">
        <title>Phytophthora lilii NBRC 32176.</title>
        <authorList>
            <person name="Ichikawa N."/>
            <person name="Sato H."/>
            <person name="Tonouchi N."/>
        </authorList>
    </citation>
    <scope>NUCLEOTIDE SEQUENCE</scope>
    <source>
        <strain evidence="2">NBRC 32176</strain>
    </source>
</reference>
<keyword evidence="3" id="KW-1185">Reference proteome</keyword>
<evidence type="ECO:0000313" key="2">
    <source>
        <dbReference type="EMBL" id="GMF18331.1"/>
    </source>
</evidence>
<name>A0A9W6WUU1_9STRA</name>
<proteinExistence type="predicted"/>
<gene>
    <name evidence="2" type="ORF">Plil01_000684600</name>
</gene>
<dbReference type="AlphaFoldDB" id="A0A9W6WUU1"/>
<sequence length="362" mass="40854">MSELAPQDDVFLADMVGFLNSVATPRTSGCANEMSAQFYFDGGSPSIDELTLRLHDLRHNAVKSKRDASRVSLVGSHWAAEATRQRKERHQAEEERKRLMIAVNMQAGYVNELRAFAANQCDFGSTKVEGFATGIECRRKVPTLHAMTSVLYMTYLQQLEGCYARIDTIMRSAGVVSMPETTVNSIQRRKSDGEVAYFQHTNKVMLPYSYRQTCRALWKLVYQQDEPALAGSMAPDDDVFIRTRVLKAHKSAVLSQRCISRIYRAEERFIFIWKMSSEGEGRFCGLHADETGWMCLQPSSNGVQIEVCVHQVPMRLNLPQVDDPPIRQFYEVLQNSLDADKDAMIMALGKLLVEDVLAGMEC</sequence>
<organism evidence="2 3">
    <name type="scientific">Phytophthora lilii</name>
    <dbReference type="NCBI Taxonomy" id="2077276"/>
    <lineage>
        <taxon>Eukaryota</taxon>
        <taxon>Sar</taxon>
        <taxon>Stramenopiles</taxon>
        <taxon>Oomycota</taxon>
        <taxon>Peronosporomycetes</taxon>
        <taxon>Peronosporales</taxon>
        <taxon>Peronosporaceae</taxon>
        <taxon>Phytophthora</taxon>
    </lineage>
</organism>
<evidence type="ECO:0000256" key="1">
    <source>
        <dbReference type="SAM" id="Coils"/>
    </source>
</evidence>